<dbReference type="FunFam" id="2.60.40.60:FF:000011">
    <property type="entry name" value="Cadherin 1"/>
    <property type="match status" value="1"/>
</dbReference>
<dbReference type="Ensembl" id="ENSCSET00000003300.1">
    <property type="protein sequence ID" value="ENSCSEP00000003255.1"/>
    <property type="gene ID" value="ENSCSEG00000002118.1"/>
</dbReference>
<keyword evidence="12" id="KW-0325">Glycoprotein</keyword>
<evidence type="ECO:0000256" key="4">
    <source>
        <dbReference type="ARBA" id="ARBA00022692"/>
    </source>
</evidence>
<dbReference type="PANTHER" id="PTHR24025">
    <property type="entry name" value="DESMOGLEIN FAMILY MEMBER"/>
    <property type="match status" value="1"/>
</dbReference>
<accession>A0A3P8USN1</accession>
<evidence type="ECO:0000259" key="15">
    <source>
        <dbReference type="PROSITE" id="PS50268"/>
    </source>
</evidence>
<organism evidence="16 17">
    <name type="scientific">Cynoglossus semilaevis</name>
    <name type="common">Tongue sole</name>
    <dbReference type="NCBI Taxonomy" id="244447"/>
    <lineage>
        <taxon>Eukaryota</taxon>
        <taxon>Metazoa</taxon>
        <taxon>Chordata</taxon>
        <taxon>Craniata</taxon>
        <taxon>Vertebrata</taxon>
        <taxon>Euteleostomi</taxon>
        <taxon>Actinopterygii</taxon>
        <taxon>Neopterygii</taxon>
        <taxon>Teleostei</taxon>
        <taxon>Neoteleostei</taxon>
        <taxon>Acanthomorphata</taxon>
        <taxon>Carangaria</taxon>
        <taxon>Pleuronectiformes</taxon>
        <taxon>Pleuronectoidei</taxon>
        <taxon>Cynoglossidae</taxon>
        <taxon>Cynoglossinae</taxon>
        <taxon>Cynoglossus</taxon>
    </lineage>
</organism>
<evidence type="ECO:0000256" key="12">
    <source>
        <dbReference type="ARBA" id="ARBA00023180"/>
    </source>
</evidence>
<dbReference type="InterPro" id="IPR002126">
    <property type="entry name" value="Cadherin-like_dom"/>
</dbReference>
<name>A0A3P8USN1_CYNSE</name>
<keyword evidence="10" id="KW-1133">Transmembrane helix</keyword>
<reference evidence="16" key="2">
    <citation type="submission" date="2025-08" db="UniProtKB">
        <authorList>
            <consortium name="Ensembl"/>
        </authorList>
    </citation>
    <scope>IDENTIFICATION</scope>
</reference>
<keyword evidence="4" id="KW-0812">Transmembrane</keyword>
<dbReference type="Proteomes" id="UP000265120">
    <property type="component" value="Chromosome 2"/>
</dbReference>
<dbReference type="GO" id="GO:0005509">
    <property type="term" value="F:calcium ion binding"/>
    <property type="evidence" value="ECO:0007669"/>
    <property type="project" value="UniProtKB-UniRule"/>
</dbReference>
<feature type="chain" id="PRO_5018252247" evidence="14">
    <location>
        <begin position="25"/>
        <end position="242"/>
    </location>
</feature>
<dbReference type="PROSITE" id="PS00232">
    <property type="entry name" value="CADHERIN_1"/>
    <property type="match status" value="1"/>
</dbReference>
<dbReference type="InterPro" id="IPR050971">
    <property type="entry name" value="Cadherin-domain_protein"/>
</dbReference>
<dbReference type="GeneTree" id="ENSGT01030000234624"/>
<evidence type="ECO:0000256" key="6">
    <source>
        <dbReference type="ARBA" id="ARBA00022737"/>
    </source>
</evidence>
<feature type="domain" description="Cadherin" evidence="15">
    <location>
        <begin position="163"/>
        <end position="241"/>
    </location>
</feature>
<dbReference type="AlphaFoldDB" id="A0A3P8USN1"/>
<feature type="domain" description="Cadherin" evidence="15">
    <location>
        <begin position="77"/>
        <end position="163"/>
    </location>
</feature>
<evidence type="ECO:0000256" key="14">
    <source>
        <dbReference type="SAM" id="SignalP"/>
    </source>
</evidence>
<reference evidence="16" key="3">
    <citation type="submission" date="2025-09" db="UniProtKB">
        <authorList>
            <consortium name="Ensembl"/>
        </authorList>
    </citation>
    <scope>IDENTIFICATION</scope>
</reference>
<evidence type="ECO:0000256" key="11">
    <source>
        <dbReference type="ARBA" id="ARBA00023136"/>
    </source>
</evidence>
<evidence type="ECO:0000256" key="13">
    <source>
        <dbReference type="PROSITE-ProRule" id="PRU00043"/>
    </source>
</evidence>
<feature type="signal peptide" evidence="14">
    <location>
        <begin position="1"/>
        <end position="24"/>
    </location>
</feature>
<dbReference type="PRINTS" id="PR00205">
    <property type="entry name" value="CADHERIN"/>
</dbReference>
<protein>
    <submittedName>
        <fullName evidence="16">Desmoglein 2</fullName>
    </submittedName>
</protein>
<keyword evidence="5" id="KW-0479">Metal-binding</keyword>
<evidence type="ECO:0000256" key="10">
    <source>
        <dbReference type="ARBA" id="ARBA00022989"/>
    </source>
</evidence>
<dbReference type="GO" id="GO:0009653">
    <property type="term" value="P:anatomical structure morphogenesis"/>
    <property type="evidence" value="ECO:0007669"/>
    <property type="project" value="UniProtKB-ARBA"/>
</dbReference>
<evidence type="ECO:0000313" key="16">
    <source>
        <dbReference type="Ensembl" id="ENSCSEP00000003255.1"/>
    </source>
</evidence>
<dbReference type="GO" id="GO:0007156">
    <property type="term" value="P:homophilic cell adhesion via plasma membrane adhesion molecules"/>
    <property type="evidence" value="ECO:0007669"/>
    <property type="project" value="InterPro"/>
</dbReference>
<dbReference type="Gene3D" id="2.60.40.60">
    <property type="entry name" value="Cadherins"/>
    <property type="match status" value="2"/>
</dbReference>
<proteinExistence type="predicted"/>
<evidence type="ECO:0000256" key="3">
    <source>
        <dbReference type="ARBA" id="ARBA00022475"/>
    </source>
</evidence>
<keyword evidence="3" id="KW-1003">Cell membrane</keyword>
<evidence type="ECO:0000256" key="7">
    <source>
        <dbReference type="ARBA" id="ARBA00022837"/>
    </source>
</evidence>
<keyword evidence="17" id="KW-1185">Reference proteome</keyword>
<sequence length="242" mass="27334">MTRVSSPGFVLLLFLVILCGNSMSLRVVFQVQVVVVVRTRAGASLVRTKREWVIPPKTLIENKDYTNEEYVARIRSDNEKDDRIHYSLEGVGASKYPFNVFIVDPITGYIRLTKKLDREEISHYNVSFLLMSGVATYTDGTHAERKIDIRIKVLDENDNPPVFAKSQQGSVKELSPAGTSVMKIIATDADEPGNVNSKIFYSLVSQRPSDDLFQVAGDGTLYVKQPFLDREVQKREQCFYST</sequence>
<dbReference type="SMART" id="SM00112">
    <property type="entry name" value="CA"/>
    <property type="match status" value="1"/>
</dbReference>
<keyword evidence="8" id="KW-0130">Cell adhesion</keyword>
<evidence type="ECO:0000256" key="5">
    <source>
        <dbReference type="ARBA" id="ARBA00022723"/>
    </source>
</evidence>
<keyword evidence="7 13" id="KW-0106">Calcium</keyword>
<evidence type="ECO:0000256" key="2">
    <source>
        <dbReference type="ARBA" id="ARBA00004568"/>
    </source>
</evidence>
<dbReference type="PANTHER" id="PTHR24025:SF1">
    <property type="entry name" value="DESMOGLEIN-2"/>
    <property type="match status" value="1"/>
</dbReference>
<dbReference type="Pfam" id="PF00028">
    <property type="entry name" value="Cadherin"/>
    <property type="match status" value="2"/>
</dbReference>
<reference evidence="16 17" key="1">
    <citation type="journal article" date="2014" name="Nat. Genet.">
        <title>Whole-genome sequence of a flatfish provides insights into ZW sex chromosome evolution and adaptation to a benthic lifestyle.</title>
        <authorList>
            <person name="Chen S."/>
            <person name="Zhang G."/>
            <person name="Shao C."/>
            <person name="Huang Q."/>
            <person name="Liu G."/>
            <person name="Zhang P."/>
            <person name="Song W."/>
            <person name="An N."/>
            <person name="Chalopin D."/>
            <person name="Volff J.N."/>
            <person name="Hong Y."/>
            <person name="Li Q."/>
            <person name="Sha Z."/>
            <person name="Zhou H."/>
            <person name="Xie M."/>
            <person name="Yu Q."/>
            <person name="Liu Y."/>
            <person name="Xiang H."/>
            <person name="Wang N."/>
            <person name="Wu K."/>
            <person name="Yang C."/>
            <person name="Zhou Q."/>
            <person name="Liao X."/>
            <person name="Yang L."/>
            <person name="Hu Q."/>
            <person name="Zhang J."/>
            <person name="Meng L."/>
            <person name="Jin L."/>
            <person name="Tian Y."/>
            <person name="Lian J."/>
            <person name="Yang J."/>
            <person name="Miao G."/>
            <person name="Liu S."/>
            <person name="Liang Z."/>
            <person name="Yan F."/>
            <person name="Li Y."/>
            <person name="Sun B."/>
            <person name="Zhang H."/>
            <person name="Zhang J."/>
            <person name="Zhu Y."/>
            <person name="Du M."/>
            <person name="Zhao Y."/>
            <person name="Schartl M."/>
            <person name="Tang Q."/>
            <person name="Wang J."/>
        </authorList>
    </citation>
    <scope>NUCLEOTIDE SEQUENCE</scope>
</reference>
<evidence type="ECO:0000313" key="17">
    <source>
        <dbReference type="Proteomes" id="UP000265120"/>
    </source>
</evidence>
<comment type="subcellular location">
    <subcellularLocation>
        <location evidence="2">Cell junction</location>
        <location evidence="2">Desmosome</location>
    </subcellularLocation>
    <subcellularLocation>
        <location evidence="1">Cell membrane</location>
    </subcellularLocation>
</comment>
<keyword evidence="6" id="KW-0677">Repeat</keyword>
<dbReference type="InterPro" id="IPR020894">
    <property type="entry name" value="Cadherin_CS"/>
</dbReference>
<evidence type="ECO:0000256" key="9">
    <source>
        <dbReference type="ARBA" id="ARBA00022949"/>
    </source>
</evidence>
<keyword evidence="14" id="KW-0732">Signal</keyword>
<dbReference type="GO" id="GO:0030057">
    <property type="term" value="C:desmosome"/>
    <property type="evidence" value="ECO:0007669"/>
    <property type="project" value="UniProtKB-SubCell"/>
</dbReference>
<gene>
    <name evidence="16" type="primary">DSG2</name>
</gene>
<evidence type="ECO:0000256" key="1">
    <source>
        <dbReference type="ARBA" id="ARBA00004236"/>
    </source>
</evidence>
<keyword evidence="9" id="KW-0965">Cell junction</keyword>
<dbReference type="PROSITE" id="PS50268">
    <property type="entry name" value="CADHERIN_2"/>
    <property type="match status" value="2"/>
</dbReference>
<dbReference type="CDD" id="cd11304">
    <property type="entry name" value="Cadherin_repeat"/>
    <property type="match status" value="2"/>
</dbReference>
<dbReference type="SUPFAM" id="SSF49313">
    <property type="entry name" value="Cadherin-like"/>
    <property type="match status" value="2"/>
</dbReference>
<dbReference type="InterPro" id="IPR015919">
    <property type="entry name" value="Cadherin-like_sf"/>
</dbReference>
<dbReference type="GO" id="GO:0005886">
    <property type="term" value="C:plasma membrane"/>
    <property type="evidence" value="ECO:0007669"/>
    <property type="project" value="UniProtKB-SubCell"/>
</dbReference>
<evidence type="ECO:0000256" key="8">
    <source>
        <dbReference type="ARBA" id="ARBA00022889"/>
    </source>
</evidence>
<keyword evidence="11" id="KW-0472">Membrane</keyword>
<dbReference type="FunFam" id="2.60.40.60:FF:000068">
    <property type="entry name" value="Desmoglein 1"/>
    <property type="match status" value="1"/>
</dbReference>